<dbReference type="Proteomes" id="UP001291999">
    <property type="component" value="Unassembled WGS sequence"/>
</dbReference>
<evidence type="ECO:0000313" key="3">
    <source>
        <dbReference type="Proteomes" id="UP001291999"/>
    </source>
</evidence>
<dbReference type="RefSeq" id="WP_322423012.1">
    <property type="nucleotide sequence ID" value="NZ_JAXQPW010000001.1"/>
</dbReference>
<accession>A0ABU5K6G9</accession>
<reference evidence="2 3" key="1">
    <citation type="submission" date="2023-11" db="EMBL/GenBank/DDBJ databases">
        <title>Novel species in genus Nocardioides.</title>
        <authorList>
            <person name="Zhou H."/>
        </authorList>
    </citation>
    <scope>NUCLEOTIDE SEQUENCE [LARGE SCALE GENOMIC DNA]</scope>
    <source>
        <strain evidence="2 3">S-58</strain>
    </source>
</reference>
<proteinExistence type="predicted"/>
<evidence type="ECO:0000256" key="1">
    <source>
        <dbReference type="SAM" id="MobiDB-lite"/>
    </source>
</evidence>
<comment type="caution">
    <text evidence="2">The sequence shown here is derived from an EMBL/GenBank/DDBJ whole genome shotgun (WGS) entry which is preliminary data.</text>
</comment>
<organism evidence="2 3">
    <name type="scientific">Nocardioides renjunii</name>
    <dbReference type="NCBI Taxonomy" id="3095075"/>
    <lineage>
        <taxon>Bacteria</taxon>
        <taxon>Bacillati</taxon>
        <taxon>Actinomycetota</taxon>
        <taxon>Actinomycetes</taxon>
        <taxon>Propionibacteriales</taxon>
        <taxon>Nocardioidaceae</taxon>
        <taxon>Nocardioides</taxon>
    </lineage>
</organism>
<feature type="region of interest" description="Disordered" evidence="1">
    <location>
        <begin position="1"/>
        <end position="44"/>
    </location>
</feature>
<evidence type="ECO:0000313" key="2">
    <source>
        <dbReference type="EMBL" id="MDZ5660512.1"/>
    </source>
</evidence>
<feature type="compositionally biased region" description="Basic and acidic residues" evidence="1">
    <location>
        <begin position="1"/>
        <end position="35"/>
    </location>
</feature>
<protein>
    <submittedName>
        <fullName evidence="2">Uncharacterized protein</fullName>
    </submittedName>
</protein>
<keyword evidence="3" id="KW-1185">Reference proteome</keyword>
<name>A0ABU5K6G9_9ACTN</name>
<dbReference type="EMBL" id="JAXQPW010000001">
    <property type="protein sequence ID" value="MDZ5660512.1"/>
    <property type="molecule type" value="Genomic_DNA"/>
</dbReference>
<gene>
    <name evidence="2" type="ORF">SFC79_01940</name>
</gene>
<sequence length="208" mass="23078">MTTPDEHEEGRGSRGEGRGRGRRGEARGEGREGRGRRGGWQVADLPSAVDAGDWFRGRLPDDWFSEVDVRTDREEITVMGTLSEDRAAGADGAEAEGRISRFRSETKAERIEVALEAQARYQRKVSWGVRLGDTEALFTHVAAPVMTRLRQPERQVLDTLVDAGVARSRSDALAWSVRLVGEHAEEWLGQLREVMAEVDKLRGEGPAL</sequence>